<comment type="caution">
    <text evidence="2">The sequence shown here is derived from an EMBL/GenBank/DDBJ whole genome shotgun (WGS) entry which is preliminary data.</text>
</comment>
<proteinExistence type="predicted"/>
<gene>
    <name evidence="2" type="ORF">GCM10011349_45650</name>
</gene>
<organism evidence="2 3">
    <name type="scientific">Novosphingobium indicum</name>
    <dbReference type="NCBI Taxonomy" id="462949"/>
    <lineage>
        <taxon>Bacteria</taxon>
        <taxon>Pseudomonadati</taxon>
        <taxon>Pseudomonadota</taxon>
        <taxon>Alphaproteobacteria</taxon>
        <taxon>Sphingomonadales</taxon>
        <taxon>Sphingomonadaceae</taxon>
        <taxon>Novosphingobium</taxon>
    </lineage>
</organism>
<dbReference type="Proteomes" id="UP000605099">
    <property type="component" value="Unassembled WGS sequence"/>
</dbReference>
<sequence length="66" mass="6966">MGQFSVVIYTRPGSLLSGNQQPMISGRLATSSDSEDIVAAPFWRLALAAAVAGALVWLIADGLRFT</sequence>
<reference evidence="3" key="1">
    <citation type="journal article" date="2019" name="Int. J. Syst. Evol. Microbiol.">
        <title>The Global Catalogue of Microorganisms (GCM) 10K type strain sequencing project: providing services to taxonomists for standard genome sequencing and annotation.</title>
        <authorList>
            <consortium name="The Broad Institute Genomics Platform"/>
            <consortium name="The Broad Institute Genome Sequencing Center for Infectious Disease"/>
            <person name="Wu L."/>
            <person name="Ma J."/>
        </authorList>
    </citation>
    <scope>NUCLEOTIDE SEQUENCE [LARGE SCALE GENOMIC DNA]</scope>
    <source>
        <strain evidence="3">CGMCC 1.6784</strain>
    </source>
</reference>
<keyword evidence="1" id="KW-1133">Transmembrane helix</keyword>
<protein>
    <submittedName>
        <fullName evidence="2">Uncharacterized protein</fullName>
    </submittedName>
</protein>
<name>A0ABQ2K1F8_9SPHN</name>
<accession>A0ABQ2K1F8</accession>
<feature type="transmembrane region" description="Helical" evidence="1">
    <location>
        <begin position="42"/>
        <end position="60"/>
    </location>
</feature>
<evidence type="ECO:0000313" key="2">
    <source>
        <dbReference type="EMBL" id="GGN62206.1"/>
    </source>
</evidence>
<evidence type="ECO:0000256" key="1">
    <source>
        <dbReference type="SAM" id="Phobius"/>
    </source>
</evidence>
<dbReference type="EMBL" id="BMLK01000044">
    <property type="protein sequence ID" value="GGN62206.1"/>
    <property type="molecule type" value="Genomic_DNA"/>
</dbReference>
<keyword evidence="1" id="KW-0472">Membrane</keyword>
<evidence type="ECO:0000313" key="3">
    <source>
        <dbReference type="Proteomes" id="UP000605099"/>
    </source>
</evidence>
<keyword evidence="1" id="KW-0812">Transmembrane</keyword>
<keyword evidence="3" id="KW-1185">Reference proteome</keyword>